<accession>A0A5J4XA47</accession>
<evidence type="ECO:0000313" key="1">
    <source>
        <dbReference type="EMBL" id="KAA6403646.1"/>
    </source>
</evidence>
<dbReference type="EMBL" id="SNRW01000076">
    <property type="protein sequence ID" value="KAA6403646.1"/>
    <property type="molecule type" value="Genomic_DNA"/>
</dbReference>
<evidence type="ECO:0000313" key="2">
    <source>
        <dbReference type="Proteomes" id="UP000324800"/>
    </source>
</evidence>
<organism evidence="1 2">
    <name type="scientific">Streblomastix strix</name>
    <dbReference type="NCBI Taxonomy" id="222440"/>
    <lineage>
        <taxon>Eukaryota</taxon>
        <taxon>Metamonada</taxon>
        <taxon>Preaxostyla</taxon>
        <taxon>Oxymonadida</taxon>
        <taxon>Streblomastigidae</taxon>
        <taxon>Streblomastix</taxon>
    </lineage>
</organism>
<gene>
    <name evidence="1" type="ORF">EZS28_000821</name>
</gene>
<dbReference type="Proteomes" id="UP000324800">
    <property type="component" value="Unassembled WGS sequence"/>
</dbReference>
<dbReference type="AlphaFoldDB" id="A0A5J4XA47"/>
<protein>
    <submittedName>
        <fullName evidence="1">Uncharacterized protein</fullName>
    </submittedName>
</protein>
<reference evidence="1 2" key="1">
    <citation type="submission" date="2019-03" db="EMBL/GenBank/DDBJ databases">
        <title>Single cell metagenomics reveals metabolic interactions within the superorganism composed of flagellate Streblomastix strix and complex community of Bacteroidetes bacteria on its surface.</title>
        <authorList>
            <person name="Treitli S.C."/>
            <person name="Kolisko M."/>
            <person name="Husnik F."/>
            <person name="Keeling P."/>
            <person name="Hampl V."/>
        </authorList>
    </citation>
    <scope>NUCLEOTIDE SEQUENCE [LARGE SCALE GENOMIC DNA]</scope>
    <source>
        <strain evidence="1">ST1C</strain>
    </source>
</reference>
<sequence>MSVLQNDIQAAEIEESLLNLSEDKLKLCQTTRKVQNQKMVSINQQLIGDEIIIETKKPYTIHGSENIKQQKKQFNESWLNDSEFKTQFELGPNRGCFCKICKKNLECKYHEKEPYMTEVAFPRQQADLRKHLTNFVIQKRANVAEESTKIDEVLRTVNLNEDQMKLAAEQQVKIIYYAAKYAVANDNIESLQQMIISLRGHKLLQDFHHASSTSTAEFLEVISDYLTSQIVLQVHKAGLCAA</sequence>
<proteinExistence type="predicted"/>
<comment type="caution">
    <text evidence="1">The sequence shown here is derived from an EMBL/GenBank/DDBJ whole genome shotgun (WGS) entry which is preliminary data.</text>
</comment>
<name>A0A5J4XA47_9EUKA</name>